<evidence type="ECO:0000256" key="3">
    <source>
        <dbReference type="ARBA" id="ARBA00023270"/>
    </source>
</evidence>
<feature type="active site" description="Schiff-base intermediate with dihydroxyacetone-P" evidence="5">
    <location>
        <position position="207"/>
    </location>
</feature>
<dbReference type="RefSeq" id="WP_035190374.1">
    <property type="nucleotide sequence ID" value="NZ_CCCS020000001.1"/>
</dbReference>
<dbReference type="EMBL" id="LT841305">
    <property type="protein sequence ID" value="SMH65067.1"/>
    <property type="molecule type" value="Genomic_DNA"/>
</dbReference>
<dbReference type="NCBIfam" id="NF005321">
    <property type="entry name" value="PRK06852.1"/>
    <property type="match status" value="1"/>
</dbReference>
<dbReference type="GO" id="GO:0006096">
    <property type="term" value="P:glycolytic process"/>
    <property type="evidence" value="ECO:0007669"/>
    <property type="project" value="UniProtKB-KW"/>
</dbReference>
<dbReference type="Pfam" id="PF01791">
    <property type="entry name" value="DeoC"/>
    <property type="match status" value="1"/>
</dbReference>
<evidence type="ECO:0000256" key="2">
    <source>
        <dbReference type="ARBA" id="ARBA00023239"/>
    </source>
</evidence>
<evidence type="ECO:0000256" key="5">
    <source>
        <dbReference type="PIRSR" id="PIRSR038992-1"/>
    </source>
</evidence>
<dbReference type="Gene3D" id="3.20.20.70">
    <property type="entry name" value="Aldolase class I"/>
    <property type="match status" value="1"/>
</dbReference>
<dbReference type="Proteomes" id="UP000093129">
    <property type="component" value="Unassembled WGS sequence"/>
</dbReference>
<dbReference type="Proteomes" id="UP000193925">
    <property type="component" value="Chromosome AFERRI"/>
</dbReference>
<proteinExistence type="inferred from homology"/>
<dbReference type="InterPro" id="IPR002915">
    <property type="entry name" value="DeoC/FbaB/LacD_aldolase"/>
</dbReference>
<reference evidence="8 10" key="4">
    <citation type="submission" date="2017-03" db="EMBL/GenBank/DDBJ databases">
        <authorList>
            <person name="Regsiter A."/>
            <person name="William W."/>
        </authorList>
    </citation>
    <scope>NUCLEOTIDE SEQUENCE [LARGE SCALE GENOMIC DNA]</scope>
    <source>
        <strain evidence="8">PRJEB5721</strain>
    </source>
</reference>
<protein>
    <recommendedName>
        <fullName evidence="1">fructose-bisphosphate aldolase</fullName>
        <ecNumber evidence="1">4.1.2.13</ecNumber>
    </recommendedName>
</protein>
<dbReference type="PANTHER" id="PTHR47916:SF4">
    <property type="entry name" value="FRUCTOSE-BISPHOSPHATE ALDOLASE CLASS 1"/>
    <property type="match status" value="1"/>
</dbReference>
<reference evidence="7 9" key="3">
    <citation type="submission" date="2016-07" db="EMBL/GenBank/DDBJ databases">
        <title>Draft genome of a psychrotolerant acidophile Acidithiobacillus ferrivorans strain YL15.</title>
        <authorList>
            <person name="Peng T."/>
            <person name="Ma L."/>
            <person name="Nan M."/>
            <person name="An N."/>
            <person name="Wang M."/>
            <person name="Qiu G."/>
            <person name="Zeng W."/>
        </authorList>
    </citation>
    <scope>NUCLEOTIDE SEQUENCE [LARGE SCALE GENOMIC DNA]</scope>
    <source>
        <strain evidence="7 9">YL15</strain>
    </source>
</reference>
<dbReference type="GO" id="GO:0016740">
    <property type="term" value="F:transferase activity"/>
    <property type="evidence" value="ECO:0007669"/>
    <property type="project" value="UniProtKB-KW"/>
</dbReference>
<dbReference type="InterPro" id="IPR041720">
    <property type="entry name" value="FbaB-like"/>
</dbReference>
<keyword evidence="2 6" id="KW-0456">Lyase</keyword>
<accession>A0A060UVH2</accession>
<dbReference type="AlphaFoldDB" id="A0A060UVH2"/>
<dbReference type="PANTHER" id="PTHR47916">
    <property type="entry name" value="FRUCTOSE-BISPHOSPHATE ALDOLASE CLASS 1"/>
    <property type="match status" value="1"/>
</dbReference>
<keyword evidence="3" id="KW-0704">Schiff base</keyword>
<evidence type="ECO:0000313" key="6">
    <source>
        <dbReference type="EMBL" id="CDQ12390.1"/>
    </source>
</evidence>
<gene>
    <name evidence="6" type="ORF">AFERRI_10213</name>
    <name evidence="8" type="ORF">AFERRI_11102</name>
    <name evidence="7" type="ORF">BBC27_14870</name>
</gene>
<comment type="similarity">
    <text evidence="4">Belongs to the DeoC/FbaB aldolase family. FbaB subfamily.</text>
</comment>
<dbReference type="EMBL" id="CCCS020000001">
    <property type="protein sequence ID" value="CDQ12390.1"/>
    <property type="molecule type" value="Genomic_DNA"/>
</dbReference>
<evidence type="ECO:0000313" key="9">
    <source>
        <dbReference type="Proteomes" id="UP000093129"/>
    </source>
</evidence>
<evidence type="ECO:0000313" key="10">
    <source>
        <dbReference type="Proteomes" id="UP000193925"/>
    </source>
</evidence>
<dbReference type="SMART" id="SM01133">
    <property type="entry name" value="DeoC"/>
    <property type="match status" value="1"/>
</dbReference>
<dbReference type="EC" id="4.1.2.13" evidence="1"/>
<reference evidence="6" key="2">
    <citation type="submission" date="2014-07" db="EMBL/GenBank/DDBJ databases">
        <title>Initial genome analysis of the psychrotolerant acidophile Acidithiobacillus ferrivorans CF27: insights into iron and sulfur oxidation pathways and into biofilm formation.</title>
        <authorList>
            <person name="Talla E."/>
            <person name="Hedrich S."/>
            <person name="Mangenot S."/>
            <person name="Ji B."/>
            <person name="Johnson D.B."/>
            <person name="Barbe V."/>
            <person name="Bonnefoy V."/>
        </authorList>
    </citation>
    <scope>NUCLEOTIDE SEQUENCE [LARGE SCALE GENOMIC DNA]</scope>
    <source>
        <strain evidence="6">CF27</strain>
    </source>
</reference>
<dbReference type="InterPro" id="IPR050456">
    <property type="entry name" value="DeoC/FbaB_aldolase"/>
</dbReference>
<keyword evidence="10" id="KW-1185">Reference proteome</keyword>
<dbReference type="SUPFAM" id="SSF51569">
    <property type="entry name" value="Aldolase"/>
    <property type="match status" value="1"/>
</dbReference>
<keyword evidence="8" id="KW-0808">Transferase</keyword>
<dbReference type="GO" id="GO:0004332">
    <property type="term" value="F:fructose-bisphosphate aldolase activity"/>
    <property type="evidence" value="ECO:0007669"/>
    <property type="project" value="UniProtKB-EC"/>
</dbReference>
<reference evidence="6" key="1">
    <citation type="submission" date="2014-03" db="EMBL/GenBank/DDBJ databases">
        <authorList>
            <person name="Genoscope - CEA"/>
        </authorList>
    </citation>
    <scope>NUCLEOTIDE SEQUENCE [LARGE SCALE GENOMIC DNA]</scope>
    <source>
        <strain evidence="6">CF27</strain>
    </source>
</reference>
<name>A0A060UVH2_9PROT</name>
<dbReference type="EMBL" id="MASQ01000102">
    <property type="protein sequence ID" value="OCB02041.1"/>
    <property type="molecule type" value="Genomic_DNA"/>
</dbReference>
<evidence type="ECO:0000256" key="4">
    <source>
        <dbReference type="ARBA" id="ARBA00049653"/>
    </source>
</evidence>
<dbReference type="PIRSF" id="PIRSF038992">
    <property type="entry name" value="Aldolase_Ia"/>
    <property type="match status" value="1"/>
</dbReference>
<evidence type="ECO:0000313" key="7">
    <source>
        <dbReference type="EMBL" id="OCB02041.1"/>
    </source>
</evidence>
<organism evidence="6">
    <name type="scientific">Acidithiobacillus ferrivorans</name>
    <dbReference type="NCBI Taxonomy" id="160808"/>
    <lineage>
        <taxon>Bacteria</taxon>
        <taxon>Pseudomonadati</taxon>
        <taxon>Pseudomonadota</taxon>
        <taxon>Acidithiobacillia</taxon>
        <taxon>Acidithiobacillales</taxon>
        <taxon>Acidithiobacillaceae</taxon>
        <taxon>Acidithiobacillus</taxon>
    </lineage>
</organism>
<evidence type="ECO:0000256" key="1">
    <source>
        <dbReference type="ARBA" id="ARBA00013068"/>
    </source>
</evidence>
<evidence type="ECO:0000313" key="8">
    <source>
        <dbReference type="EMBL" id="SMH65067.1"/>
    </source>
</evidence>
<sequence>MPKIAQAPLGMSAESTRHWTENYRLVTQDSGRLFLMAGDQKVEHLNDDFIGGQVATDDSDPEHLFRIASAAPVGCFAAQMGLIARYGMDYRDTPYLLKLNSKTHLIKSAQRDPVSLQWQSMAQVHDFVRHSGLRVVGVGYTIYPGSEFEPTMLSEAARIIQDAHAMGLLAVIWAYPRGKAVGEREQDPHLIAGAAGLAACLGADFVKINPPLNAAGAMDGTLLGEAVAAAGRTQVVCAGGSETDAPEFLQRLYEQIHLGGTQGCATGRNVHQRSQPDAVNFCKAIHAIVVKNRGVDEAVKLLNPNT</sequence>
<dbReference type="InterPro" id="IPR013785">
    <property type="entry name" value="Aldolase_TIM"/>
</dbReference>
<feature type="active site" description="Proton donor" evidence="5">
    <location>
        <position position="175"/>
    </location>
</feature>